<evidence type="ECO:0000256" key="1">
    <source>
        <dbReference type="ARBA" id="ARBA00004123"/>
    </source>
</evidence>
<keyword evidence="5 7" id="KW-0508">mRNA splicing</keyword>
<name>A0AA38HKS2_9CUCU</name>
<dbReference type="Pfam" id="PF19252">
    <property type="entry name" value="HIND"/>
    <property type="match status" value="1"/>
</dbReference>
<feature type="compositionally biased region" description="Basic and acidic residues" evidence="8">
    <location>
        <begin position="258"/>
        <end position="282"/>
    </location>
</feature>
<feature type="compositionally biased region" description="Basic and acidic residues" evidence="8">
    <location>
        <begin position="364"/>
        <end position="376"/>
    </location>
</feature>
<comment type="caution">
    <text evidence="9">The sequence shown here is derived from an EMBL/GenBank/DDBJ whole genome shotgun (WGS) entry which is preliminary data.</text>
</comment>
<dbReference type="Pfam" id="PF03371">
    <property type="entry name" value="PRP38"/>
    <property type="match status" value="1"/>
</dbReference>
<keyword evidence="6 7" id="KW-0539">Nucleus</keyword>
<dbReference type="Proteomes" id="UP001168821">
    <property type="component" value="Unassembled WGS sequence"/>
</dbReference>
<comment type="similarity">
    <text evidence="2 7">Belongs to the PRP38 family.</text>
</comment>
<evidence type="ECO:0000256" key="6">
    <source>
        <dbReference type="ARBA" id="ARBA00023242"/>
    </source>
</evidence>
<evidence type="ECO:0000256" key="2">
    <source>
        <dbReference type="ARBA" id="ARBA00006164"/>
    </source>
</evidence>
<evidence type="ECO:0000256" key="7">
    <source>
        <dbReference type="RuleBase" id="RU367025"/>
    </source>
</evidence>
<reference evidence="9" key="1">
    <citation type="journal article" date="2023" name="G3 (Bethesda)">
        <title>Whole genome assemblies of Zophobas morio and Tenebrio molitor.</title>
        <authorList>
            <person name="Kaur S."/>
            <person name="Stinson S.A."/>
            <person name="diCenzo G.C."/>
        </authorList>
    </citation>
    <scope>NUCLEOTIDE SEQUENCE</scope>
    <source>
        <strain evidence="9">QUZm001</strain>
    </source>
</reference>
<dbReference type="AlphaFoldDB" id="A0AA38HKS2"/>
<proteinExistence type="inferred from homology"/>
<dbReference type="GO" id="GO:0000398">
    <property type="term" value="P:mRNA splicing, via spliceosome"/>
    <property type="evidence" value="ECO:0007669"/>
    <property type="project" value="UniProtKB-UniRule"/>
</dbReference>
<comment type="subcellular location">
    <subcellularLocation>
        <location evidence="1 7">Nucleus</location>
    </subcellularLocation>
</comment>
<dbReference type="PANTHER" id="PTHR23142">
    <property type="entry name" value="PRE-MRNA-SPLICING FACTOR 38A-RELATED"/>
    <property type="match status" value="1"/>
</dbReference>
<feature type="compositionally biased region" description="Basic and acidic residues" evidence="8">
    <location>
        <begin position="220"/>
        <end position="230"/>
    </location>
</feature>
<evidence type="ECO:0000313" key="9">
    <source>
        <dbReference type="EMBL" id="KAJ3626909.1"/>
    </source>
</evidence>
<keyword evidence="10" id="KW-1185">Reference proteome</keyword>
<comment type="function">
    <text evidence="7">Required for pre-mRNA splicing.</text>
</comment>
<protein>
    <recommendedName>
        <fullName evidence="7">Pre-mRNA-splicing factor 38</fullName>
    </recommendedName>
</protein>
<dbReference type="EMBL" id="JALNTZ010001274">
    <property type="protein sequence ID" value="KAJ3626909.1"/>
    <property type="molecule type" value="Genomic_DNA"/>
</dbReference>
<feature type="compositionally biased region" description="Polar residues" evidence="8">
    <location>
        <begin position="377"/>
        <end position="390"/>
    </location>
</feature>
<dbReference type="InterPro" id="IPR045347">
    <property type="entry name" value="HIND"/>
</dbReference>
<dbReference type="GO" id="GO:0005681">
    <property type="term" value="C:spliceosomal complex"/>
    <property type="evidence" value="ECO:0007669"/>
    <property type="project" value="UniProtKB-KW"/>
</dbReference>
<gene>
    <name evidence="9" type="ORF">Zmor_004147</name>
</gene>
<feature type="compositionally biased region" description="Basic and acidic residues" evidence="8">
    <location>
        <begin position="306"/>
        <end position="315"/>
    </location>
</feature>
<evidence type="ECO:0000256" key="3">
    <source>
        <dbReference type="ARBA" id="ARBA00022664"/>
    </source>
</evidence>
<feature type="compositionally biased region" description="Basic residues" evidence="8">
    <location>
        <begin position="234"/>
        <end position="257"/>
    </location>
</feature>
<accession>A0AA38HKS2</accession>
<sequence length="402" mass="47205">MANSVAKDVTSIHGQNPMHLVEKIVRTRIIDSLYWKEHCFALTAETFVDKAVELNHYGGHYGGNVKATPFLCLVMKLLQLQPDKEIIIEYLKNEDFKYLRMLGAIYLRLTGNALEIYQYLEPLYDDFRRVRFKNREGKFIESHVDEFIDKLMHEERVCDLILPRLMKRKSLEELGQLEPRQSAINDDFDDADLLENYQKEVIEYERKEKIAKNIKKSGYRDLDAPRESSPLRHVVSRHRWRSRSRSATREKRRRGRSKERERERARKKERRKESKTRDSEKNTRKKKKGRDRTERDRSRARRSRHGHEEAKKRSTEAPNEEPINSDEREPGEIEAGASPQRFAVSHVLRYKKPSKSASTSETRASVETKEKRRGGNSDESLSVQQTNQLRKSLGLAPLKTTT</sequence>
<keyword evidence="3 7" id="KW-0507">mRNA processing</keyword>
<evidence type="ECO:0000256" key="8">
    <source>
        <dbReference type="SAM" id="MobiDB-lite"/>
    </source>
</evidence>
<evidence type="ECO:0000256" key="5">
    <source>
        <dbReference type="ARBA" id="ARBA00023187"/>
    </source>
</evidence>
<dbReference type="InterPro" id="IPR005037">
    <property type="entry name" value="PRP38"/>
</dbReference>
<dbReference type="GO" id="GO:0046540">
    <property type="term" value="C:U4/U6 x U5 tri-snRNP complex"/>
    <property type="evidence" value="ECO:0007669"/>
    <property type="project" value="InterPro"/>
</dbReference>
<evidence type="ECO:0000313" key="10">
    <source>
        <dbReference type="Proteomes" id="UP001168821"/>
    </source>
</evidence>
<evidence type="ECO:0000256" key="4">
    <source>
        <dbReference type="ARBA" id="ARBA00022728"/>
    </source>
</evidence>
<keyword evidence="4 7" id="KW-0747">Spliceosome</keyword>
<feature type="region of interest" description="Disordered" evidence="8">
    <location>
        <begin position="220"/>
        <end position="402"/>
    </location>
</feature>
<organism evidence="9 10">
    <name type="scientific">Zophobas morio</name>
    <dbReference type="NCBI Taxonomy" id="2755281"/>
    <lineage>
        <taxon>Eukaryota</taxon>
        <taxon>Metazoa</taxon>
        <taxon>Ecdysozoa</taxon>
        <taxon>Arthropoda</taxon>
        <taxon>Hexapoda</taxon>
        <taxon>Insecta</taxon>
        <taxon>Pterygota</taxon>
        <taxon>Neoptera</taxon>
        <taxon>Endopterygota</taxon>
        <taxon>Coleoptera</taxon>
        <taxon>Polyphaga</taxon>
        <taxon>Cucujiformia</taxon>
        <taxon>Tenebrionidae</taxon>
        <taxon>Zophobas</taxon>
    </lineage>
</organism>